<dbReference type="GO" id="GO:0003700">
    <property type="term" value="F:DNA-binding transcription factor activity"/>
    <property type="evidence" value="ECO:0007669"/>
    <property type="project" value="InterPro"/>
</dbReference>
<dbReference type="InterPro" id="IPR018062">
    <property type="entry name" value="HTH_AraC-typ_CS"/>
</dbReference>
<dbReference type="AlphaFoldDB" id="A0A926E346"/>
<dbReference type="InterPro" id="IPR009057">
    <property type="entry name" value="Homeodomain-like_sf"/>
</dbReference>
<evidence type="ECO:0000256" key="1">
    <source>
        <dbReference type="ARBA" id="ARBA00023015"/>
    </source>
</evidence>
<accession>A0A926E346</accession>
<comment type="caution">
    <text evidence="5">The sequence shown here is derived from an EMBL/GenBank/DDBJ whole genome shotgun (WGS) entry which is preliminary data.</text>
</comment>
<keyword evidence="6" id="KW-1185">Reference proteome</keyword>
<evidence type="ECO:0000313" key="5">
    <source>
        <dbReference type="EMBL" id="MBC8558635.1"/>
    </source>
</evidence>
<dbReference type="PROSITE" id="PS01124">
    <property type="entry name" value="HTH_ARAC_FAMILY_2"/>
    <property type="match status" value="1"/>
</dbReference>
<keyword evidence="3" id="KW-0804">Transcription</keyword>
<dbReference type="Gene3D" id="2.60.120.280">
    <property type="entry name" value="Regulatory protein AraC"/>
    <property type="match status" value="1"/>
</dbReference>
<evidence type="ECO:0000256" key="2">
    <source>
        <dbReference type="ARBA" id="ARBA00023125"/>
    </source>
</evidence>
<name>A0A926E346_9FIRM</name>
<dbReference type="CDD" id="cd06986">
    <property type="entry name" value="cupin_MmsR-like_N"/>
    <property type="match status" value="1"/>
</dbReference>
<dbReference type="PRINTS" id="PR00032">
    <property type="entry name" value="HTHARAC"/>
</dbReference>
<dbReference type="EMBL" id="JACRSV010000001">
    <property type="protein sequence ID" value="MBC8558635.1"/>
    <property type="molecule type" value="Genomic_DNA"/>
</dbReference>
<keyword evidence="2" id="KW-0238">DNA-binding</keyword>
<dbReference type="SUPFAM" id="SSF46689">
    <property type="entry name" value="Homeodomain-like"/>
    <property type="match status" value="2"/>
</dbReference>
<keyword evidence="1" id="KW-0805">Transcription regulation</keyword>
<dbReference type="Pfam" id="PF12833">
    <property type="entry name" value="HTH_18"/>
    <property type="match status" value="1"/>
</dbReference>
<protein>
    <submittedName>
        <fullName evidence="5">AraC family transcriptional regulator</fullName>
    </submittedName>
</protein>
<dbReference type="Gene3D" id="1.10.10.60">
    <property type="entry name" value="Homeodomain-like"/>
    <property type="match status" value="2"/>
</dbReference>
<evidence type="ECO:0000259" key="4">
    <source>
        <dbReference type="PROSITE" id="PS01124"/>
    </source>
</evidence>
<dbReference type="InterPro" id="IPR020449">
    <property type="entry name" value="Tscrpt_reg_AraC-type_HTH"/>
</dbReference>
<evidence type="ECO:0000256" key="3">
    <source>
        <dbReference type="ARBA" id="ARBA00023163"/>
    </source>
</evidence>
<dbReference type="RefSeq" id="WP_249293525.1">
    <property type="nucleotide sequence ID" value="NZ_JACRSV010000001.1"/>
</dbReference>
<proteinExistence type="predicted"/>
<gene>
    <name evidence="5" type="ORF">H8710_00995</name>
</gene>
<dbReference type="InterPro" id="IPR037923">
    <property type="entry name" value="HTH-like"/>
</dbReference>
<feature type="domain" description="HTH araC/xylS-type" evidence="4">
    <location>
        <begin position="175"/>
        <end position="273"/>
    </location>
</feature>
<dbReference type="InterPro" id="IPR003313">
    <property type="entry name" value="AraC-bd"/>
</dbReference>
<dbReference type="InterPro" id="IPR018060">
    <property type="entry name" value="HTH_AraC"/>
</dbReference>
<dbReference type="SMART" id="SM00342">
    <property type="entry name" value="HTH_ARAC"/>
    <property type="match status" value="1"/>
</dbReference>
<dbReference type="PROSITE" id="PS00041">
    <property type="entry name" value="HTH_ARAC_FAMILY_1"/>
    <property type="match status" value="1"/>
</dbReference>
<dbReference type="GO" id="GO:0043565">
    <property type="term" value="F:sequence-specific DNA binding"/>
    <property type="evidence" value="ECO:0007669"/>
    <property type="project" value="InterPro"/>
</dbReference>
<sequence>MSNNSFKYSYKSSHQENLSLSVYNVGYQRCEPEYSWGPGMRDHYLFHYVTEGKGSLQAPEGTYDIETGCLFLIRPSEVVSYTSDKNDPWEYYWVGFNGTEAHRLMNLTPFSFAKRVLHLEDESLRSLLVQIYNSRGNSSASEAKMLGALYQFLGVLIEKSDQNGSKKTPTKQYVEQAIKFISRNYSSEISIDDVANAVRISPSHLYRIFSSELGMPPAQFLIRYRINEACSILKNSDLSISEVAVSTGFSDPLYFSRAFKKVKGLSPRAYLKEVQQRK</sequence>
<organism evidence="5 6">
    <name type="scientific">Fumia xinanensis</name>
    <dbReference type="NCBI Taxonomy" id="2763659"/>
    <lineage>
        <taxon>Bacteria</taxon>
        <taxon>Bacillati</taxon>
        <taxon>Bacillota</taxon>
        <taxon>Clostridia</taxon>
        <taxon>Eubacteriales</taxon>
        <taxon>Oscillospiraceae</taxon>
        <taxon>Fumia</taxon>
    </lineage>
</organism>
<evidence type="ECO:0000313" key="6">
    <source>
        <dbReference type="Proteomes" id="UP000610760"/>
    </source>
</evidence>
<dbReference type="SUPFAM" id="SSF51215">
    <property type="entry name" value="Regulatory protein AraC"/>
    <property type="match status" value="1"/>
</dbReference>
<dbReference type="Pfam" id="PF02311">
    <property type="entry name" value="AraC_binding"/>
    <property type="match status" value="1"/>
</dbReference>
<dbReference type="Proteomes" id="UP000610760">
    <property type="component" value="Unassembled WGS sequence"/>
</dbReference>
<dbReference type="PANTHER" id="PTHR43280:SF30">
    <property type="entry name" value="MMSAB OPERON REGULATORY PROTEIN"/>
    <property type="match status" value="1"/>
</dbReference>
<dbReference type="PANTHER" id="PTHR43280">
    <property type="entry name" value="ARAC-FAMILY TRANSCRIPTIONAL REGULATOR"/>
    <property type="match status" value="1"/>
</dbReference>
<reference evidence="5" key="1">
    <citation type="submission" date="2020-08" db="EMBL/GenBank/DDBJ databases">
        <title>Genome public.</title>
        <authorList>
            <person name="Liu C."/>
            <person name="Sun Q."/>
        </authorList>
    </citation>
    <scope>NUCLEOTIDE SEQUENCE</scope>
    <source>
        <strain evidence="5">NSJ-33</strain>
    </source>
</reference>